<organism evidence="1 2">
    <name type="scientific">Mucilaginibacter rubeus</name>
    <dbReference type="NCBI Taxonomy" id="2027860"/>
    <lineage>
        <taxon>Bacteria</taxon>
        <taxon>Pseudomonadati</taxon>
        <taxon>Bacteroidota</taxon>
        <taxon>Sphingobacteriia</taxon>
        <taxon>Sphingobacteriales</taxon>
        <taxon>Sphingobacteriaceae</taxon>
        <taxon>Mucilaginibacter</taxon>
    </lineage>
</organism>
<dbReference type="RefSeq" id="WP_112570367.1">
    <property type="nucleotide sequence ID" value="NZ_CP043450.1"/>
</dbReference>
<protein>
    <submittedName>
        <fullName evidence="1">Uncharacterized protein</fullName>
    </submittedName>
</protein>
<dbReference type="OrthoDB" id="954848at2"/>
<dbReference type="AlphaFoldDB" id="A0A5C1HWW3"/>
<evidence type="ECO:0000313" key="1">
    <source>
        <dbReference type="EMBL" id="QEM10003.1"/>
    </source>
</evidence>
<accession>A0A5C1HWW3</accession>
<dbReference type="EMBL" id="CP043450">
    <property type="protein sequence ID" value="QEM10003.1"/>
    <property type="molecule type" value="Genomic_DNA"/>
</dbReference>
<proteinExistence type="predicted"/>
<keyword evidence="2" id="KW-1185">Reference proteome</keyword>
<dbReference type="Proteomes" id="UP000251402">
    <property type="component" value="Chromosome"/>
</dbReference>
<dbReference type="KEGG" id="mrub:DEO27_008200"/>
<gene>
    <name evidence="1" type="ORF">DEO27_008200</name>
</gene>
<sequence>METLHKKQTEISGIVGNYLANKHEDISAIELVIEDKALKFNFPPHAAKTIMEKVRPGSFVKVVYEEEKPKHDPKGDKKPKLKLLAITGTPGGDLIIEEIKPQKINGGPLAESLTFSSFELLKGKKGDLTGIKSGKQLVHIHKEDQALVEIITPGSTLEITAVKRTDGGFVNQNQDDVFHIQKLLADGQEYISKK</sequence>
<name>A0A5C1HWW3_9SPHI</name>
<evidence type="ECO:0000313" key="2">
    <source>
        <dbReference type="Proteomes" id="UP000251402"/>
    </source>
</evidence>
<reference evidence="1" key="1">
    <citation type="submission" date="2019-08" db="EMBL/GenBank/DDBJ databases">
        <title>Comparative genome analysis confer to the adaptation heavy metal polluted environment.</title>
        <authorList>
            <person name="Li Y."/>
        </authorList>
    </citation>
    <scope>NUCLEOTIDE SEQUENCE [LARGE SCALE GENOMIC DNA]</scope>
    <source>
        <strain evidence="1">P1</strain>
    </source>
</reference>